<protein>
    <submittedName>
        <fullName evidence="1">Uncharacterized protein</fullName>
    </submittedName>
</protein>
<keyword evidence="2" id="KW-1185">Reference proteome</keyword>
<dbReference type="EMBL" id="UZWD01000017">
    <property type="protein sequence ID" value="VDS03890.1"/>
    <property type="molecule type" value="Genomic_DNA"/>
</dbReference>
<name>A0A3S5D396_9HYPH</name>
<evidence type="ECO:0000313" key="2">
    <source>
        <dbReference type="Proteomes" id="UP000268844"/>
    </source>
</evidence>
<accession>A0A3S5D396</accession>
<dbReference type="Proteomes" id="UP000268844">
    <property type="component" value="Unassembled WGS sequence"/>
</dbReference>
<organism evidence="1 2">
    <name type="scientific">Devosia equisanguinis</name>
    <dbReference type="NCBI Taxonomy" id="2490941"/>
    <lineage>
        <taxon>Bacteria</taxon>
        <taxon>Pseudomonadati</taxon>
        <taxon>Pseudomonadota</taxon>
        <taxon>Alphaproteobacteria</taxon>
        <taxon>Hyphomicrobiales</taxon>
        <taxon>Devosiaceae</taxon>
        <taxon>Devosia</taxon>
    </lineage>
</organism>
<reference evidence="1 2" key="1">
    <citation type="submission" date="2018-12" db="EMBL/GenBank/DDBJ databases">
        <authorList>
            <person name="Criscuolo A."/>
        </authorList>
    </citation>
    <scope>NUCLEOTIDE SEQUENCE [LARGE SCALE GENOMIC DNA]</scope>
    <source>
        <strain evidence="1">ACIP1116281</strain>
    </source>
</reference>
<dbReference type="AlphaFoldDB" id="A0A3S5D396"/>
<proteinExistence type="predicted"/>
<evidence type="ECO:0000313" key="1">
    <source>
        <dbReference type="EMBL" id="VDS03890.1"/>
    </source>
</evidence>
<gene>
    <name evidence="1" type="ORF">DEVEQU_01019</name>
</gene>
<sequence>MRVKPAHLSIRREFAQTRRGSLIPIYVARYHGVLLGDWVYYVGDQFFFALPDGKILYREPVGKKLAFRKPQRRLNKRIALVKLADLRQATVTLMKRDLL</sequence>